<evidence type="ECO:0000259" key="1">
    <source>
        <dbReference type="Pfam" id="PF14737"/>
    </source>
</evidence>
<dbReference type="OrthoDB" id="3788392at2759"/>
<name>A0A6A5ZKA8_9PLEO</name>
<accession>A0A6A5ZKA8</accession>
<dbReference type="EMBL" id="ML977314">
    <property type="protein sequence ID" value="KAF2120022.1"/>
    <property type="molecule type" value="Genomic_DNA"/>
</dbReference>
<dbReference type="Gene3D" id="1.25.40.10">
    <property type="entry name" value="Tetratricopeptide repeat domain"/>
    <property type="match status" value="1"/>
</dbReference>
<sequence>LLITAKACFREAARLAPKDPVPLSNLSAVEFELGNYIGCELFSQKALGLLAASDGEQNENLHEKLLLRSARAKLYSNKLEDAEKFRELVLDRIPRYRPALQDAPEYFTVGHDWADSLLSSDLVEKAPKDVSFLLCGIGDARHLLATIIVIGLLREARAPPATFHFTLVDVKPAVFARDLVIFQLLFDSMTEKKAKLRDTIVTLCYVYAAQVMPQWAYDRLQKCLATALDSLDMERSHLRKLFYIPQTFRERISHHLEAWQHLGDGAPDFSPPGCEENGPDAQMFLELGVMLPHVDLLEKREPELFKLFMAWGKTRSVVARTKIHKYVDSYWKPNVTLVDLDYERKREGPHRPLIDFRPDEVARSLWTQVPHAMAGDCPPGILNYLAVFFDLVASNLEHINSKAVIEIVIAEMGDTFDRLRYGLLRHRQEVHGGFDPSTFPAKFDRIHMSNIPDYVGGPLITFTQGLSLLRHDGSSALTSNVLRNTPVWMTHDDFLAEYLLLPTRQQVKNHFRTQLSAKMGAYEAEIAGTTINGAGAVMAATYDWVRASTSTLSWEKLMSRQKLENWLYSHFLKLSLPHTRPTQGNLLIIAPLNLTAFFHLVINAFEAGYPAHWLSDIMSKLNDGEITTSSRAPTATQMTVTEVQKSHPLRKMSVKPFRAEFQTLLAIWRPLLPFGLHLSSETLPQLGRICEFMIKFQPNYNQEIERPHFVLVLRKSMPTDRKNLRHTLLDDGTGDTTAAAIKLRTDPGIHVISVFKFTTDTQTVSFWMDEMIIDHMQKEGGWAAFVWRSDNWLPALGPVLVHDRDSVTKGLSWVSRL</sequence>
<feature type="non-terminal residue" evidence="2">
    <location>
        <position position="1"/>
    </location>
</feature>
<proteinExistence type="predicted"/>
<dbReference type="Pfam" id="PF14737">
    <property type="entry name" value="DUF4470"/>
    <property type="match status" value="1"/>
</dbReference>
<dbReference type="InterPro" id="IPR027974">
    <property type="entry name" value="DUF4470"/>
</dbReference>
<dbReference type="SUPFAM" id="SSF48452">
    <property type="entry name" value="TPR-like"/>
    <property type="match status" value="1"/>
</dbReference>
<organism evidence="2 3">
    <name type="scientific">Lophiotrema nucula</name>
    <dbReference type="NCBI Taxonomy" id="690887"/>
    <lineage>
        <taxon>Eukaryota</taxon>
        <taxon>Fungi</taxon>
        <taxon>Dikarya</taxon>
        <taxon>Ascomycota</taxon>
        <taxon>Pezizomycotina</taxon>
        <taxon>Dothideomycetes</taxon>
        <taxon>Pleosporomycetidae</taxon>
        <taxon>Pleosporales</taxon>
        <taxon>Lophiotremataceae</taxon>
        <taxon>Lophiotrema</taxon>
    </lineage>
</organism>
<evidence type="ECO:0000313" key="3">
    <source>
        <dbReference type="Proteomes" id="UP000799770"/>
    </source>
</evidence>
<protein>
    <recommendedName>
        <fullName evidence="1">DUF4470 domain-containing protein</fullName>
    </recommendedName>
</protein>
<evidence type="ECO:0000313" key="2">
    <source>
        <dbReference type="EMBL" id="KAF2120022.1"/>
    </source>
</evidence>
<feature type="domain" description="DUF4470" evidence="1">
    <location>
        <begin position="113"/>
        <end position="193"/>
    </location>
</feature>
<dbReference type="InterPro" id="IPR011990">
    <property type="entry name" value="TPR-like_helical_dom_sf"/>
</dbReference>
<keyword evidence="3" id="KW-1185">Reference proteome</keyword>
<reference evidence="2" key="1">
    <citation type="journal article" date="2020" name="Stud. Mycol.">
        <title>101 Dothideomycetes genomes: a test case for predicting lifestyles and emergence of pathogens.</title>
        <authorList>
            <person name="Haridas S."/>
            <person name="Albert R."/>
            <person name="Binder M."/>
            <person name="Bloem J."/>
            <person name="Labutti K."/>
            <person name="Salamov A."/>
            <person name="Andreopoulos B."/>
            <person name="Baker S."/>
            <person name="Barry K."/>
            <person name="Bills G."/>
            <person name="Bluhm B."/>
            <person name="Cannon C."/>
            <person name="Castanera R."/>
            <person name="Culley D."/>
            <person name="Daum C."/>
            <person name="Ezra D."/>
            <person name="Gonzalez J."/>
            <person name="Henrissat B."/>
            <person name="Kuo A."/>
            <person name="Liang C."/>
            <person name="Lipzen A."/>
            <person name="Lutzoni F."/>
            <person name="Magnuson J."/>
            <person name="Mondo S."/>
            <person name="Nolan M."/>
            <person name="Ohm R."/>
            <person name="Pangilinan J."/>
            <person name="Park H.-J."/>
            <person name="Ramirez L."/>
            <person name="Alfaro M."/>
            <person name="Sun H."/>
            <person name="Tritt A."/>
            <person name="Yoshinaga Y."/>
            <person name="Zwiers L.-H."/>
            <person name="Turgeon B."/>
            <person name="Goodwin S."/>
            <person name="Spatafora J."/>
            <person name="Crous P."/>
            <person name="Grigoriev I."/>
        </authorList>
    </citation>
    <scope>NUCLEOTIDE SEQUENCE</scope>
    <source>
        <strain evidence="2">CBS 627.86</strain>
    </source>
</reference>
<dbReference type="AlphaFoldDB" id="A0A6A5ZKA8"/>
<dbReference type="Proteomes" id="UP000799770">
    <property type="component" value="Unassembled WGS sequence"/>
</dbReference>
<gene>
    <name evidence="2" type="ORF">BDV96DRAFT_486077</name>
</gene>